<dbReference type="Proteomes" id="UP000008229">
    <property type="component" value="Chromosome"/>
</dbReference>
<evidence type="ECO:0000256" key="3">
    <source>
        <dbReference type="ARBA" id="ARBA00022714"/>
    </source>
</evidence>
<protein>
    <submittedName>
        <fullName evidence="11">Ferredoxin</fullName>
    </submittedName>
</protein>
<organism evidence="11 12">
    <name type="scientific">Conexibacter woesei (strain DSM 14684 / CCUG 47730 / CIP 108061 / JCM 11494 / NBRC 100937 / ID131577)</name>
    <dbReference type="NCBI Taxonomy" id="469383"/>
    <lineage>
        <taxon>Bacteria</taxon>
        <taxon>Bacillati</taxon>
        <taxon>Actinomycetota</taxon>
        <taxon>Thermoleophilia</taxon>
        <taxon>Solirubrobacterales</taxon>
        <taxon>Conexibacteraceae</taxon>
        <taxon>Conexibacter</taxon>
    </lineage>
</organism>
<dbReference type="InterPro" id="IPR012675">
    <property type="entry name" value="Beta-grasp_dom_sf"/>
</dbReference>
<dbReference type="CDD" id="cd00207">
    <property type="entry name" value="fer2"/>
    <property type="match status" value="1"/>
</dbReference>
<evidence type="ECO:0000256" key="4">
    <source>
        <dbReference type="ARBA" id="ARBA00022723"/>
    </source>
</evidence>
<evidence type="ECO:0000256" key="7">
    <source>
        <dbReference type="ARBA" id="ARBA00023004"/>
    </source>
</evidence>
<evidence type="ECO:0000256" key="5">
    <source>
        <dbReference type="ARBA" id="ARBA00022827"/>
    </source>
</evidence>
<dbReference type="InterPro" id="IPR001041">
    <property type="entry name" value="2Fe-2S_ferredoxin-type"/>
</dbReference>
<dbReference type="InterPro" id="IPR017938">
    <property type="entry name" value="Riboflavin_synthase-like_b-brl"/>
</dbReference>
<evidence type="ECO:0000256" key="6">
    <source>
        <dbReference type="ARBA" id="ARBA00023002"/>
    </source>
</evidence>
<dbReference type="InterPro" id="IPR036010">
    <property type="entry name" value="2Fe-2S_ferredoxin-like_sf"/>
</dbReference>
<evidence type="ECO:0000313" key="11">
    <source>
        <dbReference type="EMBL" id="ADB49829.1"/>
    </source>
</evidence>
<dbReference type="PROSITE" id="PS51384">
    <property type="entry name" value="FAD_FR"/>
    <property type="match status" value="1"/>
</dbReference>
<dbReference type="Pfam" id="PF00970">
    <property type="entry name" value="FAD_binding_6"/>
    <property type="match status" value="1"/>
</dbReference>
<keyword evidence="3" id="KW-0001">2Fe-2S</keyword>
<dbReference type="RefSeq" id="WP_012932880.1">
    <property type="nucleotide sequence ID" value="NC_013739.1"/>
</dbReference>
<dbReference type="AlphaFoldDB" id="D3EYV5"/>
<dbReference type="InterPro" id="IPR017927">
    <property type="entry name" value="FAD-bd_FR_type"/>
</dbReference>
<keyword evidence="7" id="KW-0408">Iron</keyword>
<dbReference type="EMBL" id="CP001854">
    <property type="protein sequence ID" value="ADB49829.1"/>
    <property type="molecule type" value="Genomic_DNA"/>
</dbReference>
<dbReference type="STRING" id="469383.Cwoe_1401"/>
<dbReference type="InterPro" id="IPR039261">
    <property type="entry name" value="FNR_nucleotide-bd"/>
</dbReference>
<dbReference type="Pfam" id="PF00111">
    <property type="entry name" value="Fer2"/>
    <property type="match status" value="1"/>
</dbReference>
<dbReference type="InterPro" id="IPR008333">
    <property type="entry name" value="Cbr1-like_FAD-bd_dom"/>
</dbReference>
<dbReference type="InterPro" id="IPR001433">
    <property type="entry name" value="OxRdtase_FAD/NAD-bd"/>
</dbReference>
<evidence type="ECO:0000256" key="8">
    <source>
        <dbReference type="ARBA" id="ARBA00023014"/>
    </source>
</evidence>
<dbReference type="PROSITE" id="PS51085">
    <property type="entry name" value="2FE2S_FER_2"/>
    <property type="match status" value="1"/>
</dbReference>
<dbReference type="Gene3D" id="3.40.50.80">
    <property type="entry name" value="Nucleotide-binding domain of ferredoxin-NADP reductase (FNR) module"/>
    <property type="match status" value="1"/>
</dbReference>
<accession>D3EYV5</accession>
<dbReference type="eggNOG" id="COG1018">
    <property type="taxonomic scope" value="Bacteria"/>
</dbReference>
<proteinExistence type="predicted"/>
<dbReference type="Pfam" id="PF00175">
    <property type="entry name" value="NAD_binding_1"/>
    <property type="match status" value="1"/>
</dbReference>
<evidence type="ECO:0000313" key="12">
    <source>
        <dbReference type="Proteomes" id="UP000008229"/>
    </source>
</evidence>
<feature type="domain" description="FAD-binding FR-type" evidence="10">
    <location>
        <begin position="41"/>
        <end position="144"/>
    </location>
</feature>
<keyword evidence="5" id="KW-0274">FAD</keyword>
<evidence type="ECO:0000256" key="1">
    <source>
        <dbReference type="ARBA" id="ARBA00001974"/>
    </source>
</evidence>
<keyword evidence="8" id="KW-0411">Iron-sulfur</keyword>
<dbReference type="HOGENOM" id="CLU_003827_14_2_11"/>
<dbReference type="OrthoDB" id="9796486at2"/>
<sequence length="363" mass="38352">MRVFAEHRRRARGRLWDAASLLTTPLLPDDFLGLVNPLWSRRQLAGRVVAVRHETADSATIAIRPGAGWRDHRAGQHVTVGVEVDGVRHQRSYSLTSPPRAADGCIAITVKAVRDGVVSSHLVRRTSPGAVVYLGEATGDFVLPDDDSERLLFITAGSGVTPVMGMLRTLARSNAPRDVTVVHIDREPDSVIFASELRRLAGQRRLALHEHHTSRLGRPSAATIVGLVRDWRQRETWACGPGELLDGLEAHFAASGARSRLRTERFQSSVAAGAGAAAAPGGSVTFTRSGVTVNADGATTLLAAGEAAGALLPSGCRAGVCRTCVGPLRAGFVRDLRTGAVGAPGDMVQTCVSVAAGPVEIEL</sequence>
<keyword evidence="4" id="KW-0479">Metal-binding</keyword>
<keyword evidence="6" id="KW-0560">Oxidoreductase</keyword>
<dbReference type="GO" id="GO:0046872">
    <property type="term" value="F:metal ion binding"/>
    <property type="evidence" value="ECO:0007669"/>
    <property type="project" value="UniProtKB-KW"/>
</dbReference>
<comment type="cofactor">
    <cofactor evidence="1">
        <name>FAD</name>
        <dbReference type="ChEBI" id="CHEBI:57692"/>
    </cofactor>
</comment>
<dbReference type="CDD" id="cd06216">
    <property type="entry name" value="FNR_iron_sulfur_binding_2"/>
    <property type="match status" value="1"/>
</dbReference>
<reference evidence="12" key="2">
    <citation type="submission" date="2010-01" db="EMBL/GenBank/DDBJ databases">
        <title>The complete genome of Conexibacter woesei DSM 14684.</title>
        <authorList>
            <consortium name="US DOE Joint Genome Institute (JGI-PGF)"/>
            <person name="Lucas S."/>
            <person name="Copeland A."/>
            <person name="Lapidus A."/>
            <person name="Glavina del Rio T."/>
            <person name="Dalin E."/>
            <person name="Tice H."/>
            <person name="Bruce D."/>
            <person name="Goodwin L."/>
            <person name="Pitluck S."/>
            <person name="Kyrpides N."/>
            <person name="Mavromatis K."/>
            <person name="Ivanova N."/>
            <person name="Mikhailova N."/>
            <person name="Chertkov O."/>
            <person name="Brettin T."/>
            <person name="Detter J.C."/>
            <person name="Han C."/>
            <person name="Larimer F."/>
            <person name="Land M."/>
            <person name="Hauser L."/>
            <person name="Markowitz V."/>
            <person name="Cheng J.-F."/>
            <person name="Hugenholtz P."/>
            <person name="Woyke T."/>
            <person name="Wu D."/>
            <person name="Pukall R."/>
            <person name="Steenblock K."/>
            <person name="Schneider S."/>
            <person name="Klenk H.-P."/>
            <person name="Eisen J.A."/>
        </authorList>
    </citation>
    <scope>NUCLEOTIDE SEQUENCE [LARGE SCALE GENOMIC DNA]</scope>
    <source>
        <strain evidence="12">DSM 14684 / CIP 108061 / JCM 11494 / NBRC 100937 / ID131577</strain>
    </source>
</reference>
<dbReference type="PANTHER" id="PTHR47354">
    <property type="entry name" value="NADH OXIDOREDUCTASE HCR"/>
    <property type="match status" value="1"/>
</dbReference>
<evidence type="ECO:0000259" key="9">
    <source>
        <dbReference type="PROSITE" id="PS51085"/>
    </source>
</evidence>
<gene>
    <name evidence="11" type="ordered locus">Cwoe_1401</name>
</gene>
<keyword evidence="2" id="KW-0285">Flavoprotein</keyword>
<dbReference type="PANTHER" id="PTHR47354:SF6">
    <property type="entry name" value="NADH OXIDOREDUCTASE HCR"/>
    <property type="match status" value="1"/>
</dbReference>
<dbReference type="InterPro" id="IPR050415">
    <property type="entry name" value="MRET"/>
</dbReference>
<keyword evidence="12" id="KW-1185">Reference proteome</keyword>
<feature type="domain" description="2Fe-2S ferredoxin-type" evidence="9">
    <location>
        <begin position="282"/>
        <end position="363"/>
    </location>
</feature>
<evidence type="ECO:0000256" key="2">
    <source>
        <dbReference type="ARBA" id="ARBA00022630"/>
    </source>
</evidence>
<dbReference type="Gene3D" id="3.10.20.30">
    <property type="match status" value="1"/>
</dbReference>
<dbReference type="SUPFAM" id="SSF63380">
    <property type="entry name" value="Riboflavin synthase domain-like"/>
    <property type="match status" value="1"/>
</dbReference>
<reference evidence="11 12" key="1">
    <citation type="journal article" date="2010" name="Stand. Genomic Sci.">
        <title>Complete genome sequence of Conexibacter woesei type strain (ID131577).</title>
        <authorList>
            <person name="Pukall R."/>
            <person name="Lapidus A."/>
            <person name="Glavina Del Rio T."/>
            <person name="Copeland A."/>
            <person name="Tice H."/>
            <person name="Cheng J.-F."/>
            <person name="Lucas S."/>
            <person name="Chen F."/>
            <person name="Nolan M."/>
            <person name="Bruce D."/>
            <person name="Goodwin L."/>
            <person name="Pitluck S."/>
            <person name="Mavromatis K."/>
            <person name="Ivanova N."/>
            <person name="Ovchinnikova G."/>
            <person name="Pati A."/>
            <person name="Chen A."/>
            <person name="Palaniappan K."/>
            <person name="Land M."/>
            <person name="Hauser L."/>
            <person name="Chang Y.-J."/>
            <person name="Jeffries C.D."/>
            <person name="Chain P."/>
            <person name="Meincke L."/>
            <person name="Sims D."/>
            <person name="Brettin T."/>
            <person name="Detter J.C."/>
            <person name="Rohde M."/>
            <person name="Goeker M."/>
            <person name="Bristow J."/>
            <person name="Eisen J.A."/>
            <person name="Markowitz V."/>
            <person name="Kyrpides N.C."/>
            <person name="Klenk H.-P."/>
            <person name="Hugenholtz P."/>
        </authorList>
    </citation>
    <scope>NUCLEOTIDE SEQUENCE [LARGE SCALE GENOMIC DNA]</scope>
    <source>
        <strain evidence="12">DSM 14684 / CIP 108061 / JCM 11494 / NBRC 100937 / ID131577</strain>
    </source>
</reference>
<dbReference type="SUPFAM" id="SSF54292">
    <property type="entry name" value="2Fe-2S ferredoxin-like"/>
    <property type="match status" value="1"/>
</dbReference>
<dbReference type="Gene3D" id="2.40.30.10">
    <property type="entry name" value="Translation factors"/>
    <property type="match status" value="1"/>
</dbReference>
<dbReference type="SUPFAM" id="SSF52343">
    <property type="entry name" value="Ferredoxin reductase-like, C-terminal NADP-linked domain"/>
    <property type="match status" value="1"/>
</dbReference>
<dbReference type="GO" id="GO:0051537">
    <property type="term" value="F:2 iron, 2 sulfur cluster binding"/>
    <property type="evidence" value="ECO:0007669"/>
    <property type="project" value="UniProtKB-KW"/>
</dbReference>
<dbReference type="GO" id="GO:0016491">
    <property type="term" value="F:oxidoreductase activity"/>
    <property type="evidence" value="ECO:0007669"/>
    <property type="project" value="UniProtKB-KW"/>
</dbReference>
<dbReference type="PRINTS" id="PR00409">
    <property type="entry name" value="PHDIOXRDTASE"/>
</dbReference>
<evidence type="ECO:0000259" key="10">
    <source>
        <dbReference type="PROSITE" id="PS51384"/>
    </source>
</evidence>
<dbReference type="KEGG" id="cwo:Cwoe_1401"/>
<name>D3EYV5_CONWI</name>